<evidence type="ECO:0000259" key="2">
    <source>
        <dbReference type="Pfam" id="PF08787"/>
    </source>
</evidence>
<name>A0AAN6MKF7_9PEZI</name>
<dbReference type="EMBL" id="MU855522">
    <property type="protein sequence ID" value="KAK3902244.1"/>
    <property type="molecule type" value="Genomic_DNA"/>
</dbReference>
<keyword evidence="3" id="KW-0456">Lyase</keyword>
<dbReference type="InterPro" id="IPR014895">
    <property type="entry name" value="Alginate_lyase_2"/>
</dbReference>
<dbReference type="InterPro" id="IPR013320">
    <property type="entry name" value="ConA-like_dom_sf"/>
</dbReference>
<dbReference type="SUPFAM" id="SSF49899">
    <property type="entry name" value="Concanavalin A-like lectins/glucanases"/>
    <property type="match status" value="1"/>
</dbReference>
<accession>A0AAN6MKF7</accession>
<keyword evidence="1" id="KW-0732">Signal</keyword>
<feature type="domain" description="Alginate lyase 2" evidence="2">
    <location>
        <begin position="29"/>
        <end position="250"/>
    </location>
</feature>
<dbReference type="Proteomes" id="UP001303889">
    <property type="component" value="Unassembled WGS sequence"/>
</dbReference>
<dbReference type="GO" id="GO:0016829">
    <property type="term" value="F:lyase activity"/>
    <property type="evidence" value="ECO:0007669"/>
    <property type="project" value="UniProtKB-KW"/>
</dbReference>
<reference evidence="3" key="2">
    <citation type="submission" date="2023-05" db="EMBL/GenBank/DDBJ databases">
        <authorList>
            <consortium name="Lawrence Berkeley National Laboratory"/>
            <person name="Steindorff A."/>
            <person name="Hensen N."/>
            <person name="Bonometti L."/>
            <person name="Westerberg I."/>
            <person name="Brannstrom I.O."/>
            <person name="Guillou S."/>
            <person name="Cros-Aarteil S."/>
            <person name="Calhoun S."/>
            <person name="Haridas S."/>
            <person name="Kuo A."/>
            <person name="Mondo S."/>
            <person name="Pangilinan J."/>
            <person name="Riley R."/>
            <person name="Labutti K."/>
            <person name="Andreopoulos B."/>
            <person name="Lipzen A."/>
            <person name="Chen C."/>
            <person name="Yanf M."/>
            <person name="Daum C."/>
            <person name="Ng V."/>
            <person name="Clum A."/>
            <person name="Ohm R."/>
            <person name="Martin F."/>
            <person name="Silar P."/>
            <person name="Natvig D."/>
            <person name="Lalanne C."/>
            <person name="Gautier V."/>
            <person name="Ament-Velasquez S.L."/>
            <person name="Kruys A."/>
            <person name="Hutchinson M.I."/>
            <person name="Powell A.J."/>
            <person name="Barry K."/>
            <person name="Miller A.N."/>
            <person name="Grigoriev I.V."/>
            <person name="Debuchy R."/>
            <person name="Gladieux P."/>
            <person name="Thoren M.H."/>
            <person name="Johannesson H."/>
        </authorList>
    </citation>
    <scope>NUCLEOTIDE SEQUENCE</scope>
    <source>
        <strain evidence="3">CBS 103.79</strain>
    </source>
</reference>
<feature type="chain" id="PRO_5042976102" evidence="1">
    <location>
        <begin position="19"/>
        <end position="844"/>
    </location>
</feature>
<reference evidence="3" key="1">
    <citation type="journal article" date="2023" name="Mol. Phylogenet. Evol.">
        <title>Genome-scale phylogeny and comparative genomics of the fungal order Sordariales.</title>
        <authorList>
            <person name="Hensen N."/>
            <person name="Bonometti L."/>
            <person name="Westerberg I."/>
            <person name="Brannstrom I.O."/>
            <person name="Guillou S."/>
            <person name="Cros-Aarteil S."/>
            <person name="Calhoun S."/>
            <person name="Haridas S."/>
            <person name="Kuo A."/>
            <person name="Mondo S."/>
            <person name="Pangilinan J."/>
            <person name="Riley R."/>
            <person name="LaButti K."/>
            <person name="Andreopoulos B."/>
            <person name="Lipzen A."/>
            <person name="Chen C."/>
            <person name="Yan M."/>
            <person name="Daum C."/>
            <person name="Ng V."/>
            <person name="Clum A."/>
            <person name="Steindorff A."/>
            <person name="Ohm R.A."/>
            <person name="Martin F."/>
            <person name="Silar P."/>
            <person name="Natvig D.O."/>
            <person name="Lalanne C."/>
            <person name="Gautier V."/>
            <person name="Ament-Velasquez S.L."/>
            <person name="Kruys A."/>
            <person name="Hutchinson M.I."/>
            <person name="Powell A.J."/>
            <person name="Barry K."/>
            <person name="Miller A.N."/>
            <person name="Grigoriev I.V."/>
            <person name="Debuchy R."/>
            <person name="Gladieux P."/>
            <person name="Hiltunen Thoren M."/>
            <person name="Johannesson H."/>
        </authorList>
    </citation>
    <scope>NUCLEOTIDE SEQUENCE</scope>
    <source>
        <strain evidence="3">CBS 103.79</strain>
    </source>
</reference>
<evidence type="ECO:0000256" key="1">
    <source>
        <dbReference type="SAM" id="SignalP"/>
    </source>
</evidence>
<dbReference type="Gene3D" id="2.60.120.200">
    <property type="match status" value="1"/>
</dbReference>
<feature type="non-terminal residue" evidence="3">
    <location>
        <position position="844"/>
    </location>
</feature>
<feature type="signal peptide" evidence="1">
    <location>
        <begin position="1"/>
        <end position="18"/>
    </location>
</feature>
<comment type="caution">
    <text evidence="3">The sequence shown here is derived from an EMBL/GenBank/DDBJ whole genome shotgun (WGS) entry which is preliminary data.</text>
</comment>
<protein>
    <submittedName>
        <fullName evidence="3">Alginate lyase-domain-containing protein</fullName>
    </submittedName>
</protein>
<dbReference type="Pfam" id="PF08787">
    <property type="entry name" value="Alginate_lyase2"/>
    <property type="match status" value="1"/>
</dbReference>
<dbReference type="AlphaFoldDB" id="A0AAN6MKF7"/>
<keyword evidence="4" id="KW-1185">Reference proteome</keyword>
<organism evidence="3 4">
    <name type="scientific">Staphylotrichum tortipilum</name>
    <dbReference type="NCBI Taxonomy" id="2831512"/>
    <lineage>
        <taxon>Eukaryota</taxon>
        <taxon>Fungi</taxon>
        <taxon>Dikarya</taxon>
        <taxon>Ascomycota</taxon>
        <taxon>Pezizomycotina</taxon>
        <taxon>Sordariomycetes</taxon>
        <taxon>Sordariomycetidae</taxon>
        <taxon>Sordariales</taxon>
        <taxon>Chaetomiaceae</taxon>
        <taxon>Staphylotrichum</taxon>
    </lineage>
</organism>
<evidence type="ECO:0000313" key="3">
    <source>
        <dbReference type="EMBL" id="KAK3902244.1"/>
    </source>
</evidence>
<proteinExistence type="predicted"/>
<sequence length="844" mass="89859">MKSLLLGLAYWAGSVVEALDVSCAPGGNFDMRYWNLQLPIGSVGSPTTISSSQLQGCSGYQNYNYFFTESGDAALVMKVPGSPDSAGCVTTPNSKHCRTELRELDPNTGRSASWDPYEPVNRLSARLSCGTTGDGTGTVVGQIHIDDTISSKPVAELYYSANGDLTMGVGQTRAGGDQIRTYVTNIPPGQVFTYEIRYESNVLSLVINGGSPKIFSTYQLNAPRSYFKAGNYLQGTTPSSVHFFEINVRHDSTPIAYPWPPASATGTRTGIGPFNIIQAIDRTLTSAPPSSSTGSASCDSALEIASDNTVSLKLFSGSSCCSLVETIKMGTLESCHNADADFGSFIEAVGQNMFDRGIHVVTYEGRDCTGTSQESKLTNSRQCFTNSRSLSAPFKSFKISASGSTTSCAVSQPTAVAASNVALNLFSDSGCCTQSQSIKMGTLDSCHDANNLPDGFKSFTQAVGQDMFGKGTQIVTYAGQGCTGTATITKLTNAATCYESNNFINTPFLSFKIVNTDALLECTTPRQPENNSNDTVTVSLFGDVACCSTPVETSKIGKFGVCHNANAAFKGVTQAAGQNTFGRNIHIRRYASRDCKDSTWEQISLSNNNKCYIGSGQYQSYMISDDAGGSGSSTSTCNSTPPKKKSDTTVVLELFKESSCCTPVETIAIGNLDVCHNADASFQALKQAVGQNMFGRGIHIQLFESRDCANKAFVQTDLSNKDVCTHGSETYRSFRIASGATSNTTPSCNSIGPASLVPTSDDSMRLLLHSDSSCCNPMIMWELHIPNSGDVGCLTPDSRFSSLSQGVGQNLFGQGIHVYMFADKNCAGDGYWALDLSNNGKCVI</sequence>
<gene>
    <name evidence="3" type="ORF">C8A05DRAFT_34051</name>
</gene>
<evidence type="ECO:0000313" key="4">
    <source>
        <dbReference type="Proteomes" id="UP001303889"/>
    </source>
</evidence>